<keyword evidence="3 5" id="KW-1133">Transmembrane helix</keyword>
<dbReference type="PANTHER" id="PTHR11662:SF399">
    <property type="entry name" value="FI19708P1-RELATED"/>
    <property type="match status" value="1"/>
</dbReference>
<feature type="transmembrane region" description="Helical" evidence="5">
    <location>
        <begin position="202"/>
        <end position="221"/>
    </location>
</feature>
<reference evidence="8" key="1">
    <citation type="submission" date="2025-08" db="UniProtKB">
        <authorList>
            <consortium name="RefSeq"/>
        </authorList>
    </citation>
    <scope>IDENTIFICATION</scope>
    <source>
        <tissue evidence="8">Muscle</tissue>
    </source>
</reference>
<comment type="subcellular location">
    <subcellularLocation>
        <location evidence="1">Membrane</location>
        <topology evidence="1">Multi-pass membrane protein</topology>
    </subcellularLocation>
</comment>
<keyword evidence="4 5" id="KW-0472">Membrane</keyword>
<feature type="transmembrane region" description="Helical" evidence="5">
    <location>
        <begin position="70"/>
        <end position="92"/>
    </location>
</feature>
<feature type="transmembrane region" description="Helical" evidence="5">
    <location>
        <begin position="267"/>
        <end position="289"/>
    </location>
</feature>
<dbReference type="Gene3D" id="1.20.1250.20">
    <property type="entry name" value="MFS general substrate transporter like domains"/>
    <property type="match status" value="2"/>
</dbReference>
<dbReference type="Proteomes" id="UP000694941">
    <property type="component" value="Unplaced"/>
</dbReference>
<accession>A0ABM1BU13</accession>
<evidence type="ECO:0000256" key="4">
    <source>
        <dbReference type="ARBA" id="ARBA00023136"/>
    </source>
</evidence>
<dbReference type="InterPro" id="IPR020846">
    <property type="entry name" value="MFS_dom"/>
</dbReference>
<evidence type="ECO:0000313" key="7">
    <source>
        <dbReference type="Proteomes" id="UP000694941"/>
    </source>
</evidence>
<feature type="transmembrane region" description="Helical" evidence="5">
    <location>
        <begin position="104"/>
        <end position="124"/>
    </location>
</feature>
<feature type="transmembrane region" description="Helical" evidence="5">
    <location>
        <begin position="242"/>
        <end position="261"/>
    </location>
</feature>
<dbReference type="GeneID" id="106472531"/>
<sequence>MAEKIGGKWLFGLGVLCTAVLTLLTPLAARLSVGSFIAVRILEGLGEGVTFPAMHAMIARWSPKSDRAKLTAFIYSGSQIGTVISMPISALLCDSEFLGGWPSVFYVFGISGCVWFVLWTVFVYNTPRDHPRISEEELSYIQEDQAEEKAHKKPPIQWKVVLTSVPVWILIITHFGQNWGFYTLLTELPSYLNNILHIDMKANGVLSALPYLLQAILSWVGGFTADIVRKKQLFSNTVVRKICNSVAFAGSGICLLGVTWAGCNDMLSISLFVLGMGFNGFIFSGFMVTHVDMAPDFAGTLMGMTNGVANLAGILAPYAVGVITEHKQTLHQWNIVFYVSACVFFFTGTLFMFFGSAELQPWGIAGVQDYSPIESCYKNIQQANDDKTDS</sequence>
<name>A0ABM1BU13_LIMPO</name>
<feature type="domain" description="Major facilitator superfamily (MFS) profile" evidence="6">
    <location>
        <begin position="1"/>
        <end position="359"/>
    </location>
</feature>
<organism evidence="7 8">
    <name type="scientific">Limulus polyphemus</name>
    <name type="common">Atlantic horseshoe crab</name>
    <dbReference type="NCBI Taxonomy" id="6850"/>
    <lineage>
        <taxon>Eukaryota</taxon>
        <taxon>Metazoa</taxon>
        <taxon>Ecdysozoa</taxon>
        <taxon>Arthropoda</taxon>
        <taxon>Chelicerata</taxon>
        <taxon>Merostomata</taxon>
        <taxon>Xiphosura</taxon>
        <taxon>Limulidae</taxon>
        <taxon>Limulus</taxon>
    </lineage>
</organism>
<dbReference type="InterPro" id="IPR036259">
    <property type="entry name" value="MFS_trans_sf"/>
</dbReference>
<evidence type="ECO:0000256" key="1">
    <source>
        <dbReference type="ARBA" id="ARBA00004141"/>
    </source>
</evidence>
<feature type="transmembrane region" description="Helical" evidence="5">
    <location>
        <begin position="335"/>
        <end position="354"/>
    </location>
</feature>
<dbReference type="SUPFAM" id="SSF103473">
    <property type="entry name" value="MFS general substrate transporter"/>
    <property type="match status" value="1"/>
</dbReference>
<proteinExistence type="predicted"/>
<gene>
    <name evidence="8" type="primary">LOC106472531</name>
</gene>
<evidence type="ECO:0000256" key="3">
    <source>
        <dbReference type="ARBA" id="ARBA00022989"/>
    </source>
</evidence>
<feature type="transmembrane region" description="Helical" evidence="5">
    <location>
        <begin position="160"/>
        <end position="182"/>
    </location>
</feature>
<feature type="transmembrane region" description="Helical" evidence="5">
    <location>
        <begin position="301"/>
        <end position="323"/>
    </location>
</feature>
<dbReference type="PROSITE" id="PS50850">
    <property type="entry name" value="MFS"/>
    <property type="match status" value="1"/>
</dbReference>
<protein>
    <submittedName>
        <fullName evidence="8">Inorganic phosphate cotransporter</fullName>
    </submittedName>
</protein>
<keyword evidence="2 5" id="KW-0812">Transmembrane</keyword>
<dbReference type="InterPro" id="IPR050382">
    <property type="entry name" value="MFS_Na/Anion_cotransporter"/>
</dbReference>
<dbReference type="CDD" id="cd17318">
    <property type="entry name" value="MFS_SLC17"/>
    <property type="match status" value="1"/>
</dbReference>
<evidence type="ECO:0000313" key="8">
    <source>
        <dbReference type="RefSeq" id="XP_013788638.2"/>
    </source>
</evidence>
<feature type="transmembrane region" description="Helical" evidence="5">
    <location>
        <begin position="9"/>
        <end position="29"/>
    </location>
</feature>
<evidence type="ECO:0000259" key="6">
    <source>
        <dbReference type="PROSITE" id="PS50850"/>
    </source>
</evidence>
<dbReference type="RefSeq" id="XP_013788638.2">
    <property type="nucleotide sequence ID" value="XM_013933184.2"/>
</dbReference>
<evidence type="ECO:0000256" key="2">
    <source>
        <dbReference type="ARBA" id="ARBA00022692"/>
    </source>
</evidence>
<dbReference type="InterPro" id="IPR011701">
    <property type="entry name" value="MFS"/>
</dbReference>
<dbReference type="PANTHER" id="PTHR11662">
    <property type="entry name" value="SOLUTE CARRIER FAMILY 17"/>
    <property type="match status" value="1"/>
</dbReference>
<evidence type="ECO:0000256" key="5">
    <source>
        <dbReference type="SAM" id="Phobius"/>
    </source>
</evidence>
<keyword evidence="7" id="KW-1185">Reference proteome</keyword>
<dbReference type="Pfam" id="PF07690">
    <property type="entry name" value="MFS_1"/>
    <property type="match status" value="1"/>
</dbReference>